<dbReference type="InParanoid" id="G2QAL8"/>
<feature type="compositionally biased region" description="Acidic residues" evidence="2">
    <location>
        <begin position="84"/>
        <end position="93"/>
    </location>
</feature>
<feature type="compositionally biased region" description="Acidic residues" evidence="2">
    <location>
        <begin position="233"/>
        <end position="259"/>
    </location>
</feature>
<dbReference type="PANTHER" id="PTHR10655">
    <property type="entry name" value="LYSOPHOSPHOLIPASE-RELATED"/>
    <property type="match status" value="1"/>
</dbReference>
<dbReference type="eggNOG" id="ENOG502SP08">
    <property type="taxonomic scope" value="Eukaryota"/>
</dbReference>
<dbReference type="EMBL" id="CP003003">
    <property type="protein sequence ID" value="AEO56714.1"/>
    <property type="molecule type" value="Genomic_DNA"/>
</dbReference>
<dbReference type="HOGENOM" id="CLU_049413_2_1_1"/>
<dbReference type="KEGG" id="mtm:MYCTH_106798"/>
<keyword evidence="5" id="KW-1185">Reference proteome</keyword>
<dbReference type="AlphaFoldDB" id="G2QAL8"/>
<feature type="region of interest" description="Disordered" evidence="2">
    <location>
        <begin position="231"/>
        <end position="269"/>
    </location>
</feature>
<dbReference type="GO" id="GO:0052689">
    <property type="term" value="F:carboxylic ester hydrolase activity"/>
    <property type="evidence" value="ECO:0007669"/>
    <property type="project" value="TreeGrafter"/>
</dbReference>
<feature type="region of interest" description="Disordered" evidence="2">
    <location>
        <begin position="50"/>
        <end position="96"/>
    </location>
</feature>
<dbReference type="InterPro" id="IPR029058">
    <property type="entry name" value="AB_hydrolase_fold"/>
</dbReference>
<feature type="domain" description="Phospholipase/carboxylesterase/thioesterase" evidence="3">
    <location>
        <begin position="107"/>
        <end position="229"/>
    </location>
</feature>
<comment type="similarity">
    <text evidence="1">Belongs to the AB hydrolase superfamily. AB hydrolase 2 family.</text>
</comment>
<dbReference type="InterPro" id="IPR003140">
    <property type="entry name" value="PLipase/COase/thioEstase"/>
</dbReference>
<dbReference type="SUPFAM" id="SSF53474">
    <property type="entry name" value="alpha/beta-Hydrolases"/>
    <property type="match status" value="1"/>
</dbReference>
<dbReference type="GO" id="GO:0008474">
    <property type="term" value="F:palmitoyl-(protein) hydrolase activity"/>
    <property type="evidence" value="ECO:0007669"/>
    <property type="project" value="TreeGrafter"/>
</dbReference>
<dbReference type="GO" id="GO:0005737">
    <property type="term" value="C:cytoplasm"/>
    <property type="evidence" value="ECO:0007669"/>
    <property type="project" value="TreeGrafter"/>
</dbReference>
<evidence type="ECO:0000256" key="1">
    <source>
        <dbReference type="ARBA" id="ARBA00006499"/>
    </source>
</evidence>
<evidence type="ECO:0000313" key="4">
    <source>
        <dbReference type="EMBL" id="AEO56714.1"/>
    </source>
</evidence>
<dbReference type="OMA" id="LGHWYSE"/>
<dbReference type="Gene3D" id="3.40.50.1820">
    <property type="entry name" value="alpha/beta hydrolase"/>
    <property type="match status" value="1"/>
</dbReference>
<reference evidence="4 5" key="1">
    <citation type="journal article" date="2011" name="Nat. Biotechnol.">
        <title>Comparative genomic analysis of the thermophilic biomass-degrading fungi Myceliophthora thermophila and Thielavia terrestris.</title>
        <authorList>
            <person name="Berka R.M."/>
            <person name="Grigoriev I.V."/>
            <person name="Otillar R."/>
            <person name="Salamov A."/>
            <person name="Grimwood J."/>
            <person name="Reid I."/>
            <person name="Ishmael N."/>
            <person name="John T."/>
            <person name="Darmond C."/>
            <person name="Moisan M.-C."/>
            <person name="Henrissat B."/>
            <person name="Coutinho P.M."/>
            <person name="Lombard V."/>
            <person name="Natvig D.O."/>
            <person name="Lindquist E."/>
            <person name="Schmutz J."/>
            <person name="Lucas S."/>
            <person name="Harris P."/>
            <person name="Powlowski J."/>
            <person name="Bellemare A."/>
            <person name="Taylor D."/>
            <person name="Butler G."/>
            <person name="de Vries R.P."/>
            <person name="Allijn I.E."/>
            <person name="van den Brink J."/>
            <person name="Ushinsky S."/>
            <person name="Storms R."/>
            <person name="Powell A.J."/>
            <person name="Paulsen I.T."/>
            <person name="Elbourne L.D.H."/>
            <person name="Baker S.E."/>
            <person name="Magnuson J."/>
            <person name="LaBoissiere S."/>
            <person name="Clutterbuck A.J."/>
            <person name="Martinez D."/>
            <person name="Wogulis M."/>
            <person name="de Leon A.L."/>
            <person name="Rey M.W."/>
            <person name="Tsang A."/>
        </authorList>
    </citation>
    <scope>NUCLEOTIDE SEQUENCE [LARGE SCALE GENOMIC DNA]</scope>
    <source>
        <strain evidence="5">ATCC 42464 / BCRC 31852 / DSM 1799</strain>
    </source>
</reference>
<dbReference type="InterPro" id="IPR050565">
    <property type="entry name" value="LYPA1-2/EST-like"/>
</dbReference>
<sequence>MPADPPGFFPPANVIPPLSLPHKQTMILLHGRGFSSSTFGPDLISTSFPLPPSPSLSPDPILSPAPAPAPAKEEEEEVKKEGEEGGEEEEEEERAALGSLRTLRTLYPHAKFLLPTAPRHRATIYARSLVRQWFDGWHLYARDDDDGDEEEEEEWRCIPGLRDTVAHVHELVRAEAALVGGTRNVVLGGLSQGCAAGLAALLLWDGEEPLAGFLGMCGWLVFERALRRAMSEGEGDGGEEGEDDGFDPFEREEEEENEDGGGMGEKQEEVSVEAKVVRALRETLELDDGKGPTCRPRAFDTPVFLGHGLDDDKVPISRGRGSAKFLKAAGMHVEWKEYHGLGHWYSPAMLSDMVSFLAHQTDWDRDRKPS</sequence>
<proteinExistence type="inferred from homology"/>
<accession>G2QAL8</accession>
<feature type="domain" description="Phospholipase/carboxylesterase/thioesterase" evidence="3">
    <location>
        <begin position="300"/>
        <end position="358"/>
    </location>
</feature>
<dbReference type="Pfam" id="PF02230">
    <property type="entry name" value="Abhydrolase_2"/>
    <property type="match status" value="2"/>
</dbReference>
<dbReference type="VEuPathDB" id="FungiDB:MYCTH_106798"/>
<protein>
    <recommendedName>
        <fullName evidence="3">Phospholipase/carboxylesterase/thioesterase domain-containing protein</fullName>
    </recommendedName>
</protein>
<feature type="compositionally biased region" description="Pro residues" evidence="2">
    <location>
        <begin position="50"/>
        <end position="69"/>
    </location>
</feature>
<evidence type="ECO:0000259" key="3">
    <source>
        <dbReference type="Pfam" id="PF02230"/>
    </source>
</evidence>
<dbReference type="Proteomes" id="UP000007322">
    <property type="component" value="Chromosome 2"/>
</dbReference>
<evidence type="ECO:0000313" key="5">
    <source>
        <dbReference type="Proteomes" id="UP000007322"/>
    </source>
</evidence>
<evidence type="ECO:0000256" key="2">
    <source>
        <dbReference type="SAM" id="MobiDB-lite"/>
    </source>
</evidence>
<dbReference type="PANTHER" id="PTHR10655:SF64">
    <property type="entry name" value="PHOSPHOLIPASE_CARBOXYLESTERASE_THIOESTERASE DOMAIN-CONTAINING PROTEIN"/>
    <property type="match status" value="1"/>
</dbReference>
<dbReference type="GeneID" id="11510764"/>
<name>G2QAL8_THET4</name>
<organism evidence="4 5">
    <name type="scientific">Thermothelomyces thermophilus (strain ATCC 42464 / BCRC 31852 / DSM 1799)</name>
    <name type="common">Sporotrichum thermophile</name>
    <dbReference type="NCBI Taxonomy" id="573729"/>
    <lineage>
        <taxon>Eukaryota</taxon>
        <taxon>Fungi</taxon>
        <taxon>Dikarya</taxon>
        <taxon>Ascomycota</taxon>
        <taxon>Pezizomycotina</taxon>
        <taxon>Sordariomycetes</taxon>
        <taxon>Sordariomycetidae</taxon>
        <taxon>Sordariales</taxon>
        <taxon>Chaetomiaceae</taxon>
        <taxon>Thermothelomyces</taxon>
    </lineage>
</organism>
<gene>
    <name evidence="4" type="ORF">MYCTH_106798</name>
</gene>
<dbReference type="OrthoDB" id="2418081at2759"/>
<dbReference type="RefSeq" id="XP_003661959.1">
    <property type="nucleotide sequence ID" value="XM_003661911.1"/>
</dbReference>